<dbReference type="STRING" id="637679.GCA_001550055_02656"/>
<evidence type="ECO:0000313" key="1">
    <source>
        <dbReference type="EMBL" id="SDD59773.1"/>
    </source>
</evidence>
<protein>
    <submittedName>
        <fullName evidence="1">Uncharacterized protein, PEP-CTERM system associated</fullName>
    </submittedName>
</protein>
<dbReference type="NCBIfam" id="TIGR03016">
    <property type="entry name" value="pepcterm_hypo_1"/>
    <property type="match status" value="1"/>
</dbReference>
<proteinExistence type="predicted"/>
<name>A0A1G6W249_9PROT</name>
<dbReference type="Proteomes" id="UP000183685">
    <property type="component" value="Unassembled WGS sequence"/>
</dbReference>
<sequence>MGAVSSNIQSVRRLSLGALALGLGGELQAAYAQHVWFDPRVESKLAYSDNSLLTEANRQSDLVLNFAPGLNTRIEGRKLRGALDYSYDYLRFMSDGSTEGRHNLFGTFDMDVWEDHLTVNSRASLRQVFLDRGGSLSKSIANKSSNRRLVQSYTGSAILKGTIRNYADWRVSYRYGLTLSPADNLDDETITSNFSDTQTHEIRASLGSGQRFNNLEWRLFATSQRSQRSLEVNDFTSETAGGELNLKFSRHFALLGSLGYASNGLQSSALAADGISWETGFRLTPGSKLDLTMKWGKEGNRTKWYGRLQHFFSVRLDLAATYTDTITSNAIVLNDNLQSLQFDPSRGIIDSQGLPVDETDPSFSLSDVDFRRRNVNAVLTWRHKRSQLYVNGNMEWRTFDDSSGTAASWGLSTGFKRSINKNTDLSGTISYRRSRFEDGVRVDNYIVGSLDWSKRLSKYFTLAVNASHSQRQSNEQGSDLMENALTLYLRGTF</sequence>
<dbReference type="RefSeq" id="WP_068305838.1">
    <property type="nucleotide sequence ID" value="NZ_FNAK01000002.1"/>
</dbReference>
<dbReference type="EMBL" id="FNAK01000002">
    <property type="protein sequence ID" value="SDD59773.1"/>
    <property type="molecule type" value="Genomic_DNA"/>
</dbReference>
<organism evidence="1 2">
    <name type="scientific">Kordiimonas lacus</name>
    <dbReference type="NCBI Taxonomy" id="637679"/>
    <lineage>
        <taxon>Bacteria</taxon>
        <taxon>Pseudomonadati</taxon>
        <taxon>Pseudomonadota</taxon>
        <taxon>Alphaproteobacteria</taxon>
        <taxon>Kordiimonadales</taxon>
        <taxon>Kordiimonadaceae</taxon>
        <taxon>Kordiimonas</taxon>
    </lineage>
</organism>
<reference evidence="1 2" key="1">
    <citation type="submission" date="2016-10" db="EMBL/GenBank/DDBJ databases">
        <authorList>
            <person name="de Groot N.N."/>
        </authorList>
    </citation>
    <scope>NUCLEOTIDE SEQUENCE [LARGE SCALE GENOMIC DNA]</scope>
    <source>
        <strain evidence="1 2">CGMCC 1.9109</strain>
    </source>
</reference>
<dbReference type="AlphaFoldDB" id="A0A1G6W249"/>
<accession>A0A1G6W249</accession>
<gene>
    <name evidence="1" type="ORF">SAMN04488071_0941</name>
</gene>
<dbReference type="InterPro" id="IPR017467">
    <property type="entry name" value="CHP03016_PEP-CTERM"/>
</dbReference>
<dbReference type="OrthoDB" id="8479313at2"/>
<keyword evidence="2" id="KW-1185">Reference proteome</keyword>
<evidence type="ECO:0000313" key="2">
    <source>
        <dbReference type="Proteomes" id="UP000183685"/>
    </source>
</evidence>